<accession>A0A975BQ29</accession>
<evidence type="ECO:0000313" key="1">
    <source>
        <dbReference type="EMBL" id="QTA89779.1"/>
    </source>
</evidence>
<keyword evidence="2" id="KW-1185">Reference proteome</keyword>
<organism evidence="1 2">
    <name type="scientific">Desulfonema magnum</name>
    <dbReference type="NCBI Taxonomy" id="45655"/>
    <lineage>
        <taxon>Bacteria</taxon>
        <taxon>Pseudomonadati</taxon>
        <taxon>Thermodesulfobacteriota</taxon>
        <taxon>Desulfobacteria</taxon>
        <taxon>Desulfobacterales</taxon>
        <taxon>Desulfococcaceae</taxon>
        <taxon>Desulfonema</taxon>
    </lineage>
</organism>
<reference evidence="1" key="1">
    <citation type="journal article" date="2021" name="Microb. Physiol.">
        <title>Proteogenomic Insights into the Physiology of Marine, Sulfate-Reducing, Filamentous Desulfonema limicola and Desulfonema magnum.</title>
        <authorList>
            <person name="Schnaars V."/>
            <person name="Wohlbrand L."/>
            <person name="Scheve S."/>
            <person name="Hinrichs C."/>
            <person name="Reinhardt R."/>
            <person name="Rabus R."/>
        </authorList>
    </citation>
    <scope>NUCLEOTIDE SEQUENCE</scope>
    <source>
        <strain evidence="1">4be13</strain>
    </source>
</reference>
<protein>
    <submittedName>
        <fullName evidence="1">Uncharacterized protein</fullName>
    </submittedName>
</protein>
<evidence type="ECO:0000313" key="2">
    <source>
        <dbReference type="Proteomes" id="UP000663722"/>
    </source>
</evidence>
<dbReference type="AlphaFoldDB" id="A0A975BQ29"/>
<dbReference type="KEGG" id="dmm:dnm_058360"/>
<sequence length="51" mass="5879">MAVNCAYNYLFEAKKSDMGRKMFGKALRFREKNPVKPVLMAKSGIWPLKTL</sequence>
<gene>
    <name evidence="1" type="ORF">dnm_058360</name>
</gene>
<dbReference type="Proteomes" id="UP000663722">
    <property type="component" value="Chromosome"/>
</dbReference>
<name>A0A975BQ29_9BACT</name>
<dbReference type="EMBL" id="CP061800">
    <property type="protein sequence ID" value="QTA89779.1"/>
    <property type="molecule type" value="Genomic_DNA"/>
</dbReference>
<proteinExistence type="predicted"/>